<dbReference type="InterPro" id="IPR013595">
    <property type="entry name" value="Pept_S33_TAP-like_C"/>
</dbReference>
<name>A0A1V8TGS6_9PEZI</name>
<comment type="similarity">
    <text evidence="1">Belongs to the peptidase S33 family.</text>
</comment>
<dbReference type="Gene3D" id="3.40.50.1820">
    <property type="entry name" value="alpha/beta hydrolase"/>
    <property type="match status" value="1"/>
</dbReference>
<keyword evidence="2" id="KW-0378">Hydrolase</keyword>
<dbReference type="InterPro" id="IPR029058">
    <property type="entry name" value="AB_hydrolase_fold"/>
</dbReference>
<reference evidence="7" key="1">
    <citation type="submission" date="2017-03" db="EMBL/GenBank/DDBJ databases">
        <title>Genomes of endolithic fungi from Antarctica.</title>
        <authorList>
            <person name="Coleine C."/>
            <person name="Masonjones S."/>
            <person name="Stajich J.E."/>
        </authorList>
    </citation>
    <scope>NUCLEOTIDE SEQUENCE [LARGE SCALE GENOMIC DNA]</scope>
    <source>
        <strain evidence="7">CCFEE 5527</strain>
    </source>
</reference>
<dbReference type="PANTHER" id="PTHR43248:SF30">
    <property type="entry name" value="AB HYDROLASE-1 DOMAIN-CONTAINING PROTEIN"/>
    <property type="match status" value="1"/>
</dbReference>
<feature type="signal peptide" evidence="3">
    <location>
        <begin position="1"/>
        <end position="17"/>
    </location>
</feature>
<feature type="domain" description="AB hydrolase-1" evidence="4">
    <location>
        <begin position="81"/>
        <end position="264"/>
    </location>
</feature>
<comment type="caution">
    <text evidence="6">The sequence shown here is derived from an EMBL/GenBank/DDBJ whole genome shotgun (WGS) entry which is preliminary data.</text>
</comment>
<dbReference type="InParanoid" id="A0A1V8TGS6"/>
<protein>
    <submittedName>
        <fullName evidence="6">Uncharacterized protein</fullName>
    </submittedName>
</protein>
<dbReference type="AlphaFoldDB" id="A0A1V8TGS6"/>
<proteinExistence type="inferred from homology"/>
<keyword evidence="3" id="KW-0732">Signal</keyword>
<evidence type="ECO:0000256" key="2">
    <source>
        <dbReference type="ARBA" id="ARBA00022801"/>
    </source>
</evidence>
<feature type="domain" description="Peptidase S33 tripeptidyl aminopeptidase-like C-terminal" evidence="5">
    <location>
        <begin position="400"/>
        <end position="502"/>
    </location>
</feature>
<dbReference type="OrthoDB" id="425534at2759"/>
<dbReference type="PANTHER" id="PTHR43248">
    <property type="entry name" value="2-SUCCINYL-6-HYDROXY-2,4-CYCLOHEXADIENE-1-CARBOXYLATE SYNTHASE"/>
    <property type="match status" value="1"/>
</dbReference>
<dbReference type="InterPro" id="IPR000073">
    <property type="entry name" value="AB_hydrolase_1"/>
</dbReference>
<dbReference type="InterPro" id="IPR051601">
    <property type="entry name" value="Serine_prot/Carboxylest_S33"/>
</dbReference>
<evidence type="ECO:0000259" key="5">
    <source>
        <dbReference type="Pfam" id="PF08386"/>
    </source>
</evidence>
<keyword evidence="7" id="KW-1185">Reference proteome</keyword>
<dbReference type="SUPFAM" id="SSF53474">
    <property type="entry name" value="alpha/beta-Hydrolases"/>
    <property type="match status" value="1"/>
</dbReference>
<evidence type="ECO:0000313" key="6">
    <source>
        <dbReference type="EMBL" id="OQO10458.1"/>
    </source>
</evidence>
<evidence type="ECO:0000259" key="4">
    <source>
        <dbReference type="Pfam" id="PF00561"/>
    </source>
</evidence>
<evidence type="ECO:0000256" key="3">
    <source>
        <dbReference type="SAM" id="SignalP"/>
    </source>
</evidence>
<sequence length="509" mass="55768">MWLTTIANIAFLSLANGVPTGKIHHPSPIAWTDCINISVPLKCGTLSVPIDWRDPRSKRFDLFVTKIPARNASGSIGNLFYNPGGPGDAPSSDLVPGGGMYEWLMRSKTTEYFDFIAIDPRGTGKSNPVQCDPILWSMEVSEFPTSEDEYTHMVSHWREVGASCLQLTGSFLGYVNTDSSARDFEAVRLALGNEPMNFLGFSYGTQLGSQYAELYPHNIRAMVLDANLDHSQTSPIYAWETESQGYENTLLQFFAWCKDTPTCALHDETDIPAYFDRLVDSANAHPITSTSAACLAAACPPVTGTNIMGLNTQSLLVLPNGEFGSPGWLGLAEALKNATTNGNVDLLVQLPPTATTNGIFSYVAIICADWPFAEPNESYTQYLNRLHMARTLSPHTRGAGEFWFLHTACQSWPVPPRNPPHEITTLKNPSNQLKTPILMVNALHDPETSYAWAVNLQRQFGDKNAVLLTRNGSGHTSYTQSGAVSDAIDEYLVRLKVPDGGTVLRNEGI</sequence>
<dbReference type="EMBL" id="NAJO01000008">
    <property type="protein sequence ID" value="OQO10458.1"/>
    <property type="molecule type" value="Genomic_DNA"/>
</dbReference>
<evidence type="ECO:0000313" key="7">
    <source>
        <dbReference type="Proteomes" id="UP000192596"/>
    </source>
</evidence>
<evidence type="ECO:0000256" key="1">
    <source>
        <dbReference type="ARBA" id="ARBA00010088"/>
    </source>
</evidence>
<dbReference type="STRING" id="1507870.A0A1V8TGS6"/>
<gene>
    <name evidence="6" type="ORF">B0A48_03755</name>
</gene>
<dbReference type="Proteomes" id="UP000192596">
    <property type="component" value="Unassembled WGS sequence"/>
</dbReference>
<dbReference type="GO" id="GO:0016787">
    <property type="term" value="F:hydrolase activity"/>
    <property type="evidence" value="ECO:0007669"/>
    <property type="project" value="UniProtKB-KW"/>
</dbReference>
<feature type="chain" id="PRO_5013320237" evidence="3">
    <location>
        <begin position="18"/>
        <end position="509"/>
    </location>
</feature>
<dbReference type="Pfam" id="PF08386">
    <property type="entry name" value="Abhydrolase_4"/>
    <property type="match status" value="1"/>
</dbReference>
<organism evidence="6 7">
    <name type="scientific">Cryoendolithus antarcticus</name>
    <dbReference type="NCBI Taxonomy" id="1507870"/>
    <lineage>
        <taxon>Eukaryota</taxon>
        <taxon>Fungi</taxon>
        <taxon>Dikarya</taxon>
        <taxon>Ascomycota</taxon>
        <taxon>Pezizomycotina</taxon>
        <taxon>Dothideomycetes</taxon>
        <taxon>Dothideomycetidae</taxon>
        <taxon>Cladosporiales</taxon>
        <taxon>Cladosporiaceae</taxon>
        <taxon>Cryoendolithus</taxon>
    </lineage>
</organism>
<dbReference type="Pfam" id="PF00561">
    <property type="entry name" value="Abhydrolase_1"/>
    <property type="match status" value="1"/>
</dbReference>
<accession>A0A1V8TGS6</accession>